<proteinExistence type="predicted"/>
<name>A0A7W5ZWJ5_9SPHN</name>
<dbReference type="AlphaFoldDB" id="A0A7W5ZWJ5"/>
<evidence type="ECO:0000313" key="4">
    <source>
        <dbReference type="Proteomes" id="UP000562395"/>
    </source>
</evidence>
<dbReference type="RefSeq" id="WP_221214575.1">
    <property type="nucleotide sequence ID" value="NZ_JACICY010000003.1"/>
</dbReference>
<keyword evidence="4" id="KW-1185">Reference proteome</keyword>
<evidence type="ECO:0000256" key="1">
    <source>
        <dbReference type="SAM" id="MobiDB-lite"/>
    </source>
</evidence>
<dbReference type="PANTHER" id="PTHR35585:SF1">
    <property type="entry name" value="HHE DOMAIN PROTEIN (AFU_ORTHOLOGUE AFUA_4G00730)"/>
    <property type="match status" value="1"/>
</dbReference>
<comment type="caution">
    <text evidence="3">The sequence shown here is derived from an EMBL/GenBank/DDBJ whole genome shotgun (WGS) entry which is preliminary data.</text>
</comment>
<dbReference type="PANTHER" id="PTHR35585">
    <property type="entry name" value="HHE DOMAIN PROTEIN (AFU_ORTHOLOGUE AFUA_4G00730)"/>
    <property type="match status" value="1"/>
</dbReference>
<feature type="domain" description="Hemerythrin-like" evidence="2">
    <location>
        <begin position="37"/>
        <end position="153"/>
    </location>
</feature>
<reference evidence="3 4" key="1">
    <citation type="submission" date="2020-08" db="EMBL/GenBank/DDBJ databases">
        <title>Genomic Encyclopedia of Type Strains, Phase IV (KMG-IV): sequencing the most valuable type-strain genomes for metagenomic binning, comparative biology and taxonomic classification.</title>
        <authorList>
            <person name="Goeker M."/>
        </authorList>
    </citation>
    <scope>NUCLEOTIDE SEQUENCE [LARGE SCALE GENOMIC DNA]</scope>
    <source>
        <strain evidence="3 4">DSM 14552</strain>
    </source>
</reference>
<dbReference type="Gene3D" id="1.20.120.520">
    <property type="entry name" value="nmb1532 protein domain like"/>
    <property type="match status" value="1"/>
</dbReference>
<feature type="region of interest" description="Disordered" evidence="1">
    <location>
        <begin position="1"/>
        <end position="33"/>
    </location>
</feature>
<gene>
    <name evidence="3" type="ORF">GGQ88_001694</name>
</gene>
<sequence length="188" mass="20270">MPQSPQSPAKPKTGKGVKANKSSKTITPDATPATGDAIALLEADHREVEGLFEQFEQATGDATKRDIAIAICVALKVHARIEEEIFYPAAYAVLDDKSLIAEAQVEHASAKDLIAQIEAGAPGEPFYDARVKVLAEYIDHHVGEEEEEIFPKCRDSSLDLDALGATMALRKQELLTGFTKSNPILALS</sequence>
<dbReference type="CDD" id="cd12108">
    <property type="entry name" value="Hr-like"/>
    <property type="match status" value="1"/>
</dbReference>
<dbReference type="Proteomes" id="UP000562395">
    <property type="component" value="Unassembled WGS sequence"/>
</dbReference>
<protein>
    <submittedName>
        <fullName evidence="3">Hemerythrin superfamily protein</fullName>
    </submittedName>
</protein>
<evidence type="ECO:0000313" key="3">
    <source>
        <dbReference type="EMBL" id="MBB3860428.1"/>
    </source>
</evidence>
<organism evidence="3 4">
    <name type="scientific">Novosphingobium hassiacum</name>
    <dbReference type="NCBI Taxonomy" id="173676"/>
    <lineage>
        <taxon>Bacteria</taxon>
        <taxon>Pseudomonadati</taxon>
        <taxon>Pseudomonadota</taxon>
        <taxon>Alphaproteobacteria</taxon>
        <taxon>Sphingomonadales</taxon>
        <taxon>Sphingomonadaceae</taxon>
        <taxon>Novosphingobium</taxon>
    </lineage>
</organism>
<dbReference type="InterPro" id="IPR012312">
    <property type="entry name" value="Hemerythrin-like"/>
</dbReference>
<dbReference type="EMBL" id="JACICY010000003">
    <property type="protein sequence ID" value="MBB3860428.1"/>
    <property type="molecule type" value="Genomic_DNA"/>
</dbReference>
<evidence type="ECO:0000259" key="2">
    <source>
        <dbReference type="Pfam" id="PF01814"/>
    </source>
</evidence>
<accession>A0A7W5ZWJ5</accession>
<dbReference type="Pfam" id="PF01814">
    <property type="entry name" value="Hemerythrin"/>
    <property type="match status" value="1"/>
</dbReference>